<feature type="region of interest" description="Disordered" evidence="4">
    <location>
        <begin position="379"/>
        <end position="416"/>
    </location>
</feature>
<dbReference type="PANTHER" id="PTHR36852">
    <property type="entry name" value="PROTEIN GVPL 2"/>
    <property type="match status" value="1"/>
</dbReference>
<dbReference type="AlphaFoldDB" id="A0A927N1Z1"/>
<keyword evidence="6" id="KW-1185">Reference proteome</keyword>
<feature type="compositionally biased region" description="Low complexity" evidence="4">
    <location>
        <begin position="74"/>
        <end position="111"/>
    </location>
</feature>
<evidence type="ECO:0000256" key="1">
    <source>
        <dbReference type="ARBA" id="ARBA00022987"/>
    </source>
</evidence>
<feature type="region of interest" description="Disordered" evidence="4">
    <location>
        <begin position="254"/>
        <end position="277"/>
    </location>
</feature>
<dbReference type="GO" id="GO:0031411">
    <property type="term" value="C:gas vesicle"/>
    <property type="evidence" value="ECO:0007669"/>
    <property type="project" value="UniProtKB-SubCell"/>
</dbReference>
<dbReference type="GO" id="GO:0031412">
    <property type="term" value="P:gas vesicle organization"/>
    <property type="evidence" value="ECO:0007669"/>
    <property type="project" value="InterPro"/>
</dbReference>
<evidence type="ECO:0000256" key="4">
    <source>
        <dbReference type="SAM" id="MobiDB-lite"/>
    </source>
</evidence>
<evidence type="ECO:0000256" key="3">
    <source>
        <dbReference type="ARBA" id="ARBA00035643"/>
    </source>
</evidence>
<evidence type="ECO:0000313" key="5">
    <source>
        <dbReference type="EMBL" id="MBE1607165.1"/>
    </source>
</evidence>
<gene>
    <name evidence="5" type="ORF">HEB94_004013</name>
</gene>
<comment type="subcellular location">
    <subcellularLocation>
        <location evidence="2">Gas vesicle</location>
    </subcellularLocation>
</comment>
<reference evidence="5" key="1">
    <citation type="submission" date="2020-10" db="EMBL/GenBank/DDBJ databases">
        <title>Sequencing the genomes of 1000 actinobacteria strains.</title>
        <authorList>
            <person name="Klenk H.-P."/>
        </authorList>
    </citation>
    <scope>NUCLEOTIDE SEQUENCE</scope>
    <source>
        <strain evidence="5">DSM 45354</strain>
    </source>
</reference>
<evidence type="ECO:0000256" key="2">
    <source>
        <dbReference type="ARBA" id="ARBA00035108"/>
    </source>
</evidence>
<dbReference type="Pfam" id="PF06386">
    <property type="entry name" value="GvpL_GvpF"/>
    <property type="match status" value="1"/>
</dbReference>
<dbReference type="EMBL" id="JADBEM010000001">
    <property type="protein sequence ID" value="MBE1607165.1"/>
    <property type="molecule type" value="Genomic_DNA"/>
</dbReference>
<accession>A0A927N1Z1</accession>
<dbReference type="Proteomes" id="UP000638648">
    <property type="component" value="Unassembled WGS sequence"/>
</dbReference>
<feature type="compositionally biased region" description="Basic and acidic residues" evidence="4">
    <location>
        <begin position="254"/>
        <end position="269"/>
    </location>
</feature>
<protein>
    <recommendedName>
        <fullName evidence="7">Gas vesicle synthesis protein GvpL/GvpF</fullName>
    </recommendedName>
</protein>
<dbReference type="InterPro" id="IPR009430">
    <property type="entry name" value="GvpL/GvpF"/>
</dbReference>
<dbReference type="PANTHER" id="PTHR36852:SF1">
    <property type="entry name" value="PROTEIN GVPL 2"/>
    <property type="match status" value="1"/>
</dbReference>
<organism evidence="5 6">
    <name type="scientific">Actinopolymorpha pittospori</name>
    <dbReference type="NCBI Taxonomy" id="648752"/>
    <lineage>
        <taxon>Bacteria</taxon>
        <taxon>Bacillati</taxon>
        <taxon>Actinomycetota</taxon>
        <taxon>Actinomycetes</taxon>
        <taxon>Propionibacteriales</taxon>
        <taxon>Actinopolymorphaceae</taxon>
        <taxon>Actinopolymorpha</taxon>
    </lineage>
</organism>
<evidence type="ECO:0008006" key="7">
    <source>
        <dbReference type="Google" id="ProtNLM"/>
    </source>
</evidence>
<sequence>MTGETSDLIAGRPTSDEVAVLVAEADAQARSLVRDELVEEFAERYRKMVAERLAAEEEGERSIRPGGEGPTAGSSSTTESALRSSTTPSNATPSSTTPSSTTPSAERPSTAVPEPRPSDNAAHTETAWYVYAVVRASDWERAGAKAPIGLEGRPIEVVPADDLAVATAEVPVAGFRTSGDEPDLSADGWLREAVQAHERVVERLCAAGTTLPFRFGALYPSRGDARTIVVTHARELRAELDRLDAAAEWGVKGRVTEAEPEREREETRPGEAGGGTSWMLRRREEAAAREEARELNARMAKALDDSLSLHARESLVRAASRPEDPAGLVFDAVYLVPHAAEDDFDAALQAVAERYAGAGLRLEVSGPWPPYHFVQLPEQPGPVADPVADPVARGHETVRPATSSLRTGEAREGARS</sequence>
<dbReference type="RefSeq" id="WP_192751157.1">
    <property type="nucleotide sequence ID" value="NZ_BAABJL010000175.1"/>
</dbReference>
<comment type="caution">
    <text evidence="5">The sequence shown here is derived from an EMBL/GenBank/DDBJ whole genome shotgun (WGS) entry which is preliminary data.</text>
</comment>
<name>A0A927N1Z1_9ACTN</name>
<evidence type="ECO:0000313" key="6">
    <source>
        <dbReference type="Proteomes" id="UP000638648"/>
    </source>
</evidence>
<feature type="compositionally biased region" description="Low complexity" evidence="4">
    <location>
        <begin position="382"/>
        <end position="391"/>
    </location>
</feature>
<comment type="similarity">
    <text evidence="3">Belongs to the gas vesicle GvpF/GvpL family.</text>
</comment>
<feature type="region of interest" description="Disordered" evidence="4">
    <location>
        <begin position="53"/>
        <end position="121"/>
    </location>
</feature>
<feature type="compositionally biased region" description="Basic and acidic residues" evidence="4">
    <location>
        <begin position="53"/>
        <end position="63"/>
    </location>
</feature>
<keyword evidence="1" id="KW-0304">Gas vesicle</keyword>
<proteinExistence type="inferred from homology"/>